<keyword evidence="3" id="KW-0418">Kinase</keyword>
<accession>A0A1C5H111</accession>
<organism evidence="3 4">
    <name type="scientific">Micromonospora coxensis</name>
    <dbReference type="NCBI Taxonomy" id="356852"/>
    <lineage>
        <taxon>Bacteria</taxon>
        <taxon>Bacillati</taxon>
        <taxon>Actinomycetota</taxon>
        <taxon>Actinomycetes</taxon>
        <taxon>Micromonosporales</taxon>
        <taxon>Micromonosporaceae</taxon>
        <taxon>Micromonospora</taxon>
    </lineage>
</organism>
<dbReference type="InterPro" id="IPR043129">
    <property type="entry name" value="ATPase_NBD"/>
</dbReference>
<protein>
    <submittedName>
        <fullName evidence="3">Glucokinase</fullName>
    </submittedName>
</protein>
<evidence type="ECO:0000313" key="4">
    <source>
        <dbReference type="Proteomes" id="UP000198215"/>
    </source>
</evidence>
<dbReference type="GO" id="GO:0016301">
    <property type="term" value="F:kinase activity"/>
    <property type="evidence" value="ECO:0007669"/>
    <property type="project" value="UniProtKB-KW"/>
</dbReference>
<feature type="region of interest" description="Disordered" evidence="2">
    <location>
        <begin position="300"/>
        <end position="341"/>
    </location>
</feature>
<keyword evidence="3" id="KW-0808">Transferase</keyword>
<proteinExistence type="inferred from homology"/>
<dbReference type="InterPro" id="IPR000600">
    <property type="entry name" value="ROK"/>
</dbReference>
<evidence type="ECO:0000256" key="2">
    <source>
        <dbReference type="SAM" id="MobiDB-lite"/>
    </source>
</evidence>
<gene>
    <name evidence="3" type="ORF">GA0070614_0645</name>
</gene>
<feature type="compositionally biased region" description="Low complexity" evidence="2">
    <location>
        <begin position="301"/>
        <end position="314"/>
    </location>
</feature>
<dbReference type="SUPFAM" id="SSF53067">
    <property type="entry name" value="Actin-like ATPase domain"/>
    <property type="match status" value="1"/>
</dbReference>
<dbReference type="EMBL" id="LT607753">
    <property type="protein sequence ID" value="SCG39537.1"/>
    <property type="molecule type" value="Genomic_DNA"/>
</dbReference>
<dbReference type="Gene3D" id="3.30.420.40">
    <property type="match status" value="2"/>
</dbReference>
<dbReference type="PROSITE" id="PS01125">
    <property type="entry name" value="ROK"/>
    <property type="match status" value="1"/>
</dbReference>
<evidence type="ECO:0000256" key="1">
    <source>
        <dbReference type="ARBA" id="ARBA00006479"/>
    </source>
</evidence>
<keyword evidence="4" id="KW-1185">Reference proteome</keyword>
<sequence length="341" mass="32434">MTAPVVAAVDIGGTKTAAALVRGGAVLARTQAPTPATDGAAAVLDTAAALVRSLGGAPVAVGVGAPGLVDPGTDRVTAATSSIRDWSDVDVVAGTRTRLGLPGAVLNDVQAFTLGEAVHGAGRGLPTVLGVAVGTGVGGGVLTEGRLLTGRRGAAGHVGHVPVPQAVGLPCPCGATGHVEAVAAGPAMAAGYAARTGAVGLALTEVVRRARAGDPAALAVITRAGEALGVALAGLANTLDPDVVVVGGGAAVPELLDALRPAFAASCLPVLGEVALVPAALGTDAQLVGAAEAALRALPQPTGGAASSPPASSGVDTAHRAAADLDTNGRSGATASRAVPR</sequence>
<reference evidence="4" key="1">
    <citation type="submission" date="2016-06" db="EMBL/GenBank/DDBJ databases">
        <authorList>
            <person name="Varghese N."/>
            <person name="Submissions Spin"/>
        </authorList>
    </citation>
    <scope>NUCLEOTIDE SEQUENCE [LARGE SCALE GENOMIC DNA]</scope>
    <source>
        <strain evidence="4">DSM 45161</strain>
    </source>
</reference>
<dbReference type="Pfam" id="PF00480">
    <property type="entry name" value="ROK"/>
    <property type="match status" value="1"/>
</dbReference>
<dbReference type="PANTHER" id="PTHR18964">
    <property type="entry name" value="ROK (REPRESSOR, ORF, KINASE) FAMILY"/>
    <property type="match status" value="1"/>
</dbReference>
<name>A0A1C5H111_9ACTN</name>
<comment type="similarity">
    <text evidence="1">Belongs to the ROK (NagC/XylR) family.</text>
</comment>
<dbReference type="AlphaFoldDB" id="A0A1C5H111"/>
<dbReference type="Proteomes" id="UP000198215">
    <property type="component" value="Chromosome I"/>
</dbReference>
<dbReference type="OrthoDB" id="8772678at2"/>
<dbReference type="RefSeq" id="WP_088974565.1">
    <property type="nucleotide sequence ID" value="NZ_LT607753.1"/>
</dbReference>
<dbReference type="InterPro" id="IPR049874">
    <property type="entry name" value="ROK_cs"/>
</dbReference>
<dbReference type="PANTHER" id="PTHR18964:SF169">
    <property type="entry name" value="N-ACETYLMANNOSAMINE KINASE"/>
    <property type="match status" value="1"/>
</dbReference>
<evidence type="ECO:0000313" key="3">
    <source>
        <dbReference type="EMBL" id="SCG39537.1"/>
    </source>
</evidence>